<accession>A0A6H0WKK5</accession>
<gene>
    <name evidence="6" type="ORF">G4P54_09675</name>
</gene>
<keyword evidence="7" id="KW-1185">Reference proteome</keyword>
<dbReference type="Gene3D" id="1.10.150.20">
    <property type="entry name" value="5' to 3' exonuclease, C-terminal subdomain"/>
    <property type="match status" value="1"/>
</dbReference>
<evidence type="ECO:0000256" key="4">
    <source>
        <dbReference type="ARBA" id="ARBA00049244"/>
    </source>
</evidence>
<dbReference type="InterPro" id="IPR036397">
    <property type="entry name" value="RNaseH_sf"/>
</dbReference>
<dbReference type="KEGG" id="bteq:G4P54_09675"/>
<dbReference type="SUPFAM" id="SSF53098">
    <property type="entry name" value="Ribonuclease H-like"/>
    <property type="match status" value="1"/>
</dbReference>
<dbReference type="InterPro" id="IPR012337">
    <property type="entry name" value="RNaseH-like_sf"/>
</dbReference>
<dbReference type="Gene3D" id="1.20.1060.10">
    <property type="entry name" value="Taq DNA Polymerase, Chain T, domain 4"/>
    <property type="match status" value="1"/>
</dbReference>
<dbReference type="PANTHER" id="PTHR10133">
    <property type="entry name" value="DNA POLYMERASE I"/>
    <property type="match status" value="1"/>
</dbReference>
<keyword evidence="3" id="KW-0235">DNA replication</keyword>
<dbReference type="SUPFAM" id="SSF56672">
    <property type="entry name" value="DNA/RNA polymerases"/>
    <property type="match status" value="1"/>
</dbReference>
<comment type="similarity">
    <text evidence="1">Belongs to the DNA polymerase type-A family.</text>
</comment>
<dbReference type="GO" id="GO:0006302">
    <property type="term" value="P:double-strand break repair"/>
    <property type="evidence" value="ECO:0007669"/>
    <property type="project" value="TreeGrafter"/>
</dbReference>
<dbReference type="Gene3D" id="3.30.420.10">
    <property type="entry name" value="Ribonuclease H-like superfamily/Ribonuclease H"/>
    <property type="match status" value="1"/>
</dbReference>
<reference evidence="6 7" key="1">
    <citation type="submission" date="2020-02" db="EMBL/GenBank/DDBJ databases">
        <title>Genome sequencing, annotation and comparative genomic analysis of Bacillus tequilensis EA-CB0015, an effective biological control agent against Pseudocercospora fijiensis in banana plants.</title>
        <authorList>
            <person name="Cuellar-Gaviria T.Z."/>
            <person name="Ju K.-S."/>
            <person name="Villegas-Escobar V."/>
        </authorList>
    </citation>
    <scope>NUCLEOTIDE SEQUENCE [LARGE SCALE GENOMIC DNA]</scope>
    <source>
        <strain evidence="6 7">EA-CB0015</strain>
    </source>
</reference>
<organism evidence="6 7">
    <name type="scientific">Bacillus tequilensis</name>
    <dbReference type="NCBI Taxonomy" id="227866"/>
    <lineage>
        <taxon>Bacteria</taxon>
        <taxon>Bacillati</taxon>
        <taxon>Bacillota</taxon>
        <taxon>Bacilli</taxon>
        <taxon>Bacillales</taxon>
        <taxon>Bacillaceae</taxon>
        <taxon>Bacillus</taxon>
    </lineage>
</organism>
<protein>
    <recommendedName>
        <fullName evidence="2">DNA-directed DNA polymerase</fullName>
        <ecNumber evidence="2">2.7.7.7</ecNumber>
    </recommendedName>
</protein>
<dbReference type="EMBL" id="CP048852">
    <property type="protein sequence ID" value="QIW80057.1"/>
    <property type="molecule type" value="Genomic_DNA"/>
</dbReference>
<dbReference type="GO" id="GO:0003887">
    <property type="term" value="F:DNA-directed DNA polymerase activity"/>
    <property type="evidence" value="ECO:0007669"/>
    <property type="project" value="UniProtKB-EC"/>
</dbReference>
<dbReference type="Gene3D" id="3.30.70.370">
    <property type="match status" value="1"/>
</dbReference>
<dbReference type="EC" id="2.7.7.7" evidence="2"/>
<evidence type="ECO:0000256" key="1">
    <source>
        <dbReference type="ARBA" id="ARBA00007705"/>
    </source>
</evidence>
<proteinExistence type="inferred from homology"/>
<dbReference type="GO" id="GO:0003677">
    <property type="term" value="F:DNA binding"/>
    <property type="evidence" value="ECO:0007669"/>
    <property type="project" value="InterPro"/>
</dbReference>
<dbReference type="SMART" id="SM00482">
    <property type="entry name" value="POLAc"/>
    <property type="match status" value="1"/>
</dbReference>
<dbReference type="PANTHER" id="PTHR10133:SF27">
    <property type="entry name" value="DNA POLYMERASE NU"/>
    <property type="match status" value="1"/>
</dbReference>
<evidence type="ECO:0000259" key="5">
    <source>
        <dbReference type="SMART" id="SM00482"/>
    </source>
</evidence>
<evidence type="ECO:0000313" key="7">
    <source>
        <dbReference type="Proteomes" id="UP000501914"/>
    </source>
</evidence>
<evidence type="ECO:0000256" key="3">
    <source>
        <dbReference type="ARBA" id="ARBA00022705"/>
    </source>
</evidence>
<dbReference type="InterPro" id="IPR002298">
    <property type="entry name" value="DNA_polymerase_A"/>
</dbReference>
<comment type="catalytic activity">
    <reaction evidence="4">
        <text>DNA(n) + a 2'-deoxyribonucleoside 5'-triphosphate = DNA(n+1) + diphosphate</text>
        <dbReference type="Rhea" id="RHEA:22508"/>
        <dbReference type="Rhea" id="RHEA-COMP:17339"/>
        <dbReference type="Rhea" id="RHEA-COMP:17340"/>
        <dbReference type="ChEBI" id="CHEBI:33019"/>
        <dbReference type="ChEBI" id="CHEBI:61560"/>
        <dbReference type="ChEBI" id="CHEBI:173112"/>
        <dbReference type="EC" id="2.7.7.7"/>
    </reaction>
</comment>
<dbReference type="GO" id="GO:0006261">
    <property type="term" value="P:DNA-templated DNA replication"/>
    <property type="evidence" value="ECO:0007669"/>
    <property type="project" value="InterPro"/>
</dbReference>
<name>A0A6H0WKK5_9BACI</name>
<dbReference type="Pfam" id="PF00476">
    <property type="entry name" value="DNA_pol_A"/>
    <property type="match status" value="2"/>
</dbReference>
<dbReference type="InterPro" id="IPR001098">
    <property type="entry name" value="DNA-dir_DNA_pol_A_palm_dom"/>
</dbReference>
<evidence type="ECO:0000313" key="6">
    <source>
        <dbReference type="EMBL" id="QIW80057.1"/>
    </source>
</evidence>
<dbReference type="RefSeq" id="WP_167872510.1">
    <property type="nucleotide sequence ID" value="NZ_CP048852.1"/>
</dbReference>
<evidence type="ECO:0000256" key="2">
    <source>
        <dbReference type="ARBA" id="ARBA00012417"/>
    </source>
</evidence>
<feature type="domain" description="DNA-directed DNA polymerase family A palm" evidence="5">
    <location>
        <begin position="457"/>
        <end position="720"/>
    </location>
</feature>
<dbReference type="Proteomes" id="UP000501914">
    <property type="component" value="Chromosome"/>
</dbReference>
<dbReference type="InterPro" id="IPR043502">
    <property type="entry name" value="DNA/RNA_pol_sf"/>
</dbReference>
<sequence length="763" mass="89571">MIIKPKLETDITKLYEKHWVNDFDEINTLFHKDEPKLCVLDSETTGLHIIKDKPFMWVFGWMLPKEKRTDEIKGRVFAFDSKAEILLQVIALTKKCVMTVGHNVKYDLHMLINGGISEKVVYGLKNITDTMGLCRFSFDAVSARDGGDVLGLKKVSEKYIDPKAGEFEKEVKKELRKINDAKRNILKELLKPYKGWGLGKIKEAYKVKKRNEMDYFTKEKKQRWLKVPEEIENVYFKWMEENPFADYSEVDRDIMMEYVHSDGIYTLELVEFTYPTVLKRKQKAILEQENKLIIELLKMERVGMKVDMPYLHSCFKKCEDEIQKLYEELWGIVGEYFTVSQGTVIADYFEKKLGERPETTDKSYLKKHKDDRVSQLITRLRRLEKWQSTYISRIIEVAQYDNHFYTQYGQFNTVSGRLGSDAQQFPKERILTEEGELYEKENGEGKAPIEYEIFSPRRAFIVEGGNYNKIAYFDLSQIELRAQANYTVLLKKPDLNLCRAYMPFKCTHYITGEEFRFDTKEERARWYEKKEDGTSVWLLENGESWTPTDVHSETSHNTLMALAFKCVDKYKQYEHEKESPVDEKSFKKFWRYIGKMFNFMRNYGGGAKKASEALEVSMEIANALVSGWSNTFPEVSYYQKQVAAKVQKNSYATNMYGRVYFLSNTDKAYKVGNYLVQGSCADMLKGYVIRIGEFLRENNCKTLPLANIHDELQFLVYKGEEWIFPHIKRIMEDVEWMQVPVVVDLEITETTWADKKEVQIKAA</sequence>
<dbReference type="AlphaFoldDB" id="A0A6H0WKK5"/>